<proteinExistence type="predicted"/>
<evidence type="ECO:0000313" key="1">
    <source>
        <dbReference type="EMBL" id="BCL63156.1"/>
    </source>
</evidence>
<dbReference type="KEGG" id="dbk:DGMP_38490"/>
<evidence type="ECO:0000313" key="2">
    <source>
        <dbReference type="Proteomes" id="UP000826725"/>
    </source>
</evidence>
<organism evidence="1 2">
    <name type="scientific">Desulfomarina profundi</name>
    <dbReference type="NCBI Taxonomy" id="2772557"/>
    <lineage>
        <taxon>Bacteria</taxon>
        <taxon>Pseudomonadati</taxon>
        <taxon>Thermodesulfobacteriota</taxon>
        <taxon>Desulfobulbia</taxon>
        <taxon>Desulfobulbales</taxon>
        <taxon>Desulfobulbaceae</taxon>
        <taxon>Desulfomarina</taxon>
    </lineage>
</organism>
<sequence length="107" mass="12337">MDNNSKKDFWHRHIEECEKSHLSQIEYCTTHNIALSTFGYWKRKLGKDQNRKPVFYPLTVSPSISHKNGIKESGLTLHVKDGRFTIQIEKGFSSSALSEVITTLEQL</sequence>
<accession>A0A8D5JTG4</accession>
<dbReference type="AlphaFoldDB" id="A0A8D5JTG4"/>
<dbReference type="RefSeq" id="WP_228855439.1">
    <property type="nucleotide sequence ID" value="NZ_AP024086.1"/>
</dbReference>
<dbReference type="EMBL" id="AP024086">
    <property type="protein sequence ID" value="BCL63156.1"/>
    <property type="molecule type" value="Genomic_DNA"/>
</dbReference>
<reference evidence="1" key="1">
    <citation type="submission" date="2020-09" db="EMBL/GenBank/DDBJ databases">
        <title>Desulfogranum mesoprofundum gen. nov., sp. nov., a novel mesophilic, sulfate-reducing chemolithoautotroph isolated from a deep-sea hydrothermal vent chimney in the Suiyo Seamount.</title>
        <authorList>
            <person name="Hashimoto Y."/>
            <person name="Nakagawa S."/>
        </authorList>
    </citation>
    <scope>NUCLEOTIDE SEQUENCE</scope>
    <source>
        <strain evidence="1">KT2</strain>
    </source>
</reference>
<evidence type="ECO:0008006" key="3">
    <source>
        <dbReference type="Google" id="ProtNLM"/>
    </source>
</evidence>
<gene>
    <name evidence="1" type="ORF">DGMP_38490</name>
</gene>
<protein>
    <recommendedName>
        <fullName evidence="3">Transposase</fullName>
    </recommendedName>
</protein>
<name>A0A8D5JTG4_9BACT</name>
<dbReference type="NCBIfam" id="NF047593">
    <property type="entry name" value="IS66_ISAeme5_TnpA"/>
    <property type="match status" value="1"/>
</dbReference>
<dbReference type="Proteomes" id="UP000826725">
    <property type="component" value="Chromosome"/>
</dbReference>
<keyword evidence="2" id="KW-1185">Reference proteome</keyword>